<keyword evidence="2" id="KW-1185">Reference proteome</keyword>
<dbReference type="Gene3D" id="1.10.510.10">
    <property type="entry name" value="Transferase(Phosphotransferase) domain 1"/>
    <property type="match status" value="1"/>
</dbReference>
<name>A0A7R7Y1I3_9EURO</name>
<reference evidence="1" key="2">
    <citation type="submission" date="2021-02" db="EMBL/GenBank/DDBJ databases">
        <title>Aspergillus puulaauensis MK2 genome sequence.</title>
        <authorList>
            <person name="Futagami T."/>
            <person name="Mori K."/>
            <person name="Kadooka C."/>
            <person name="Tanaka T."/>
        </authorList>
    </citation>
    <scope>NUCLEOTIDE SEQUENCE</scope>
    <source>
        <strain evidence="1">MK2</strain>
    </source>
</reference>
<sequence>MANQGPLDKKCPNWQHHGSHKHLMGPREFTYKLHLQLTQNRNKGFEPLHIRGRTGYLMKATLLSHGYTVVIKAIIKEKQHTLQAEGDNYHRLRSLQGYQIPVCLGDFEPSITYWYHGQLMAHMMVLSWSGTRLQRIISKENLNFFHKERGRALKALKEHGAEHKDKEWRNILWDEQTRSLVVVDLEDMEWLKRPRPLQPTSGNSLGRGLVQRQKNKRRCLSSLAAACKS</sequence>
<dbReference type="EMBL" id="AP024450">
    <property type="protein sequence ID" value="BCS30693.1"/>
    <property type="molecule type" value="Genomic_DNA"/>
</dbReference>
<dbReference type="Proteomes" id="UP000654913">
    <property type="component" value="Chromosome 8"/>
</dbReference>
<evidence type="ECO:0000313" key="2">
    <source>
        <dbReference type="Proteomes" id="UP000654913"/>
    </source>
</evidence>
<dbReference type="AlphaFoldDB" id="A0A7R7Y1I3"/>
<dbReference type="OrthoDB" id="2156052at2759"/>
<dbReference type="GeneID" id="64980690"/>
<evidence type="ECO:0000313" key="1">
    <source>
        <dbReference type="EMBL" id="BCS30693.1"/>
    </source>
</evidence>
<dbReference type="InterPro" id="IPR011009">
    <property type="entry name" value="Kinase-like_dom_sf"/>
</dbReference>
<proteinExistence type="predicted"/>
<dbReference type="SUPFAM" id="SSF56112">
    <property type="entry name" value="Protein kinase-like (PK-like)"/>
    <property type="match status" value="1"/>
</dbReference>
<protein>
    <recommendedName>
        <fullName evidence="3">Protein kinase domain-containing protein</fullName>
    </recommendedName>
</protein>
<organism evidence="1 2">
    <name type="scientific">Aspergillus puulaauensis</name>
    <dbReference type="NCBI Taxonomy" id="1220207"/>
    <lineage>
        <taxon>Eukaryota</taxon>
        <taxon>Fungi</taxon>
        <taxon>Dikarya</taxon>
        <taxon>Ascomycota</taxon>
        <taxon>Pezizomycotina</taxon>
        <taxon>Eurotiomycetes</taxon>
        <taxon>Eurotiomycetidae</taxon>
        <taxon>Eurotiales</taxon>
        <taxon>Aspergillaceae</taxon>
        <taxon>Aspergillus</taxon>
    </lineage>
</organism>
<evidence type="ECO:0008006" key="3">
    <source>
        <dbReference type="Google" id="ProtNLM"/>
    </source>
</evidence>
<reference evidence="1" key="1">
    <citation type="submission" date="2021-01" db="EMBL/GenBank/DDBJ databases">
        <authorList>
            <consortium name="Aspergillus puulaauensis MK2 genome sequencing consortium"/>
            <person name="Kazuki M."/>
            <person name="Futagami T."/>
        </authorList>
    </citation>
    <scope>NUCLEOTIDE SEQUENCE</scope>
    <source>
        <strain evidence="1">MK2</strain>
    </source>
</reference>
<gene>
    <name evidence="1" type="ORF">APUU_80996A</name>
</gene>
<dbReference type="KEGG" id="apuu:APUU_80996A"/>
<dbReference type="RefSeq" id="XP_041562879.1">
    <property type="nucleotide sequence ID" value="XM_041697339.1"/>
</dbReference>
<accession>A0A7R7Y1I3</accession>